<dbReference type="SUPFAM" id="SSF53335">
    <property type="entry name" value="S-adenosyl-L-methionine-dependent methyltransferases"/>
    <property type="match status" value="1"/>
</dbReference>
<keyword evidence="3" id="KW-0808">Transferase</keyword>
<dbReference type="GO" id="GO:0032259">
    <property type="term" value="P:methylation"/>
    <property type="evidence" value="ECO:0007669"/>
    <property type="project" value="UniProtKB-KW"/>
</dbReference>
<feature type="region of interest" description="Disordered" evidence="1">
    <location>
        <begin position="232"/>
        <end position="252"/>
    </location>
</feature>
<feature type="compositionally biased region" description="Polar residues" evidence="1">
    <location>
        <begin position="239"/>
        <end position="252"/>
    </location>
</feature>
<gene>
    <name evidence="3" type="ORF">KL86DES1_10310</name>
</gene>
<dbReference type="RefSeq" id="WP_179979230.1">
    <property type="nucleotide sequence ID" value="NZ_LT608333.1"/>
</dbReference>
<organism evidence="3">
    <name type="scientific">uncultured Desulfovibrio sp</name>
    <dbReference type="NCBI Taxonomy" id="167968"/>
    <lineage>
        <taxon>Bacteria</taxon>
        <taxon>Pseudomonadati</taxon>
        <taxon>Thermodesulfobacteriota</taxon>
        <taxon>Desulfovibrionia</taxon>
        <taxon>Desulfovibrionales</taxon>
        <taxon>Desulfovibrionaceae</taxon>
        <taxon>Desulfovibrio</taxon>
        <taxon>environmental samples</taxon>
    </lineage>
</organism>
<dbReference type="AlphaFoldDB" id="A0A212KYA6"/>
<proteinExistence type="predicted"/>
<evidence type="ECO:0000259" key="2">
    <source>
        <dbReference type="Pfam" id="PF08241"/>
    </source>
</evidence>
<name>A0A212KYA6_9BACT</name>
<dbReference type="InterPro" id="IPR013216">
    <property type="entry name" value="Methyltransf_11"/>
</dbReference>
<reference evidence="3" key="1">
    <citation type="submission" date="2016-08" db="EMBL/GenBank/DDBJ databases">
        <authorList>
            <person name="Seilhamer J.J."/>
        </authorList>
    </citation>
    <scope>NUCLEOTIDE SEQUENCE</scope>
    <source>
        <strain evidence="3">86-1</strain>
    </source>
</reference>
<feature type="domain" description="Methyltransferase type 11" evidence="2">
    <location>
        <begin position="36"/>
        <end position="122"/>
    </location>
</feature>
<sequence>MKWWNGNIKGTSALSKQQNLLQQCLASWPRRGKTLLEINCGQGAFSPLLWECGFDLTVTELHPEQRTQTAAVMGARAEILAAADDYLPFEDDFFDCAVLHLAAGDTKKIDAAVHEALRVSSRGIAVTFWNSMSLAYALHRLQGSKSPWPGPPHSWWQVWRIIRSANMGKLCGMSTLNGPRKSWGCTCPLSCFTRRLRMPFGAWGIIRVDLEPARTVTPMPLKVKRHRLRNPEPALECGSKNSLDSRQASLRG</sequence>
<accession>A0A212KYA6</accession>
<evidence type="ECO:0000313" key="3">
    <source>
        <dbReference type="EMBL" id="SCM70284.1"/>
    </source>
</evidence>
<dbReference type="Pfam" id="PF08241">
    <property type="entry name" value="Methyltransf_11"/>
    <property type="match status" value="1"/>
</dbReference>
<evidence type="ECO:0000256" key="1">
    <source>
        <dbReference type="SAM" id="MobiDB-lite"/>
    </source>
</evidence>
<dbReference type="InterPro" id="IPR029063">
    <property type="entry name" value="SAM-dependent_MTases_sf"/>
</dbReference>
<dbReference type="GO" id="GO:0008757">
    <property type="term" value="F:S-adenosylmethionine-dependent methyltransferase activity"/>
    <property type="evidence" value="ECO:0007669"/>
    <property type="project" value="InterPro"/>
</dbReference>
<dbReference type="EMBL" id="FMJC01000001">
    <property type="protein sequence ID" value="SCM70284.1"/>
    <property type="molecule type" value="Genomic_DNA"/>
</dbReference>
<keyword evidence="3" id="KW-0489">Methyltransferase</keyword>
<dbReference type="Gene3D" id="3.40.50.150">
    <property type="entry name" value="Vaccinia Virus protein VP39"/>
    <property type="match status" value="1"/>
</dbReference>
<protein>
    <submittedName>
        <fullName evidence="3">Methyltransferase type 11</fullName>
    </submittedName>
</protein>